<proteinExistence type="predicted"/>
<evidence type="ECO:0000313" key="3">
    <source>
        <dbReference type="Proteomes" id="UP000053477"/>
    </source>
</evidence>
<reference evidence="2 3" key="1">
    <citation type="submission" date="2015-04" db="EMBL/GenBank/DDBJ databases">
        <title>Complete genome sequence of Schizopora paradoxa KUC8140, a cosmopolitan wood degrader in East Asia.</title>
        <authorList>
            <consortium name="DOE Joint Genome Institute"/>
            <person name="Min B."/>
            <person name="Park H."/>
            <person name="Jang Y."/>
            <person name="Kim J.-J."/>
            <person name="Kim K.H."/>
            <person name="Pangilinan J."/>
            <person name="Lipzen A."/>
            <person name="Riley R."/>
            <person name="Grigoriev I.V."/>
            <person name="Spatafora J.W."/>
            <person name="Choi I.-G."/>
        </authorList>
    </citation>
    <scope>NUCLEOTIDE SEQUENCE [LARGE SCALE GENOMIC DNA]</scope>
    <source>
        <strain evidence="2 3">KUC8140</strain>
    </source>
</reference>
<protein>
    <submittedName>
        <fullName evidence="2">Uncharacterized protein</fullName>
    </submittedName>
</protein>
<organism evidence="2 3">
    <name type="scientific">Schizopora paradoxa</name>
    <dbReference type="NCBI Taxonomy" id="27342"/>
    <lineage>
        <taxon>Eukaryota</taxon>
        <taxon>Fungi</taxon>
        <taxon>Dikarya</taxon>
        <taxon>Basidiomycota</taxon>
        <taxon>Agaricomycotina</taxon>
        <taxon>Agaricomycetes</taxon>
        <taxon>Hymenochaetales</taxon>
        <taxon>Schizoporaceae</taxon>
        <taxon>Schizopora</taxon>
    </lineage>
</organism>
<name>A0A0H2RPG9_9AGAM</name>
<gene>
    <name evidence="2" type="ORF">SCHPADRAFT_340151</name>
</gene>
<feature type="region of interest" description="Disordered" evidence="1">
    <location>
        <begin position="1"/>
        <end position="22"/>
    </location>
</feature>
<dbReference type="InParanoid" id="A0A0H2RPG9"/>
<evidence type="ECO:0000256" key="1">
    <source>
        <dbReference type="SAM" id="MobiDB-lite"/>
    </source>
</evidence>
<feature type="compositionally biased region" description="Basic residues" evidence="1">
    <location>
        <begin position="13"/>
        <end position="22"/>
    </location>
</feature>
<keyword evidence="3" id="KW-1185">Reference proteome</keyword>
<sequence>MRHSSSRGFPASRSRRRNLPRRRRGLFAGSLLSSPSVFGDQSSKSGCALGVNIYVRQVKHFECKTLTSSKEIVNFGRPVYQAQRC</sequence>
<dbReference type="AlphaFoldDB" id="A0A0H2RPG9"/>
<evidence type="ECO:0000313" key="2">
    <source>
        <dbReference type="EMBL" id="KLO13880.1"/>
    </source>
</evidence>
<accession>A0A0H2RPG9</accession>
<dbReference type="EMBL" id="KQ085952">
    <property type="protein sequence ID" value="KLO13880.1"/>
    <property type="molecule type" value="Genomic_DNA"/>
</dbReference>
<dbReference type="Proteomes" id="UP000053477">
    <property type="component" value="Unassembled WGS sequence"/>
</dbReference>